<dbReference type="GO" id="GO:0010181">
    <property type="term" value="F:FMN binding"/>
    <property type="evidence" value="ECO:0007669"/>
    <property type="project" value="TreeGrafter"/>
</dbReference>
<evidence type="ECO:0000259" key="1">
    <source>
        <dbReference type="Pfam" id="PF03358"/>
    </source>
</evidence>
<dbReference type="Proteomes" id="UP000275663">
    <property type="component" value="Chromosome"/>
</dbReference>
<gene>
    <name evidence="2" type="ORF">EJN92_09270</name>
</gene>
<organism evidence="2 3">
    <name type="scientific">Undibacterium parvum</name>
    <dbReference type="NCBI Taxonomy" id="401471"/>
    <lineage>
        <taxon>Bacteria</taxon>
        <taxon>Pseudomonadati</taxon>
        <taxon>Pseudomonadota</taxon>
        <taxon>Betaproteobacteria</taxon>
        <taxon>Burkholderiales</taxon>
        <taxon>Oxalobacteraceae</taxon>
        <taxon>Undibacterium</taxon>
    </lineage>
</organism>
<accession>A0A3Q9BRQ9</accession>
<reference evidence="2 3" key="1">
    <citation type="journal article" date="2011" name="Int. J. Syst. Evol. Microbiol.">
        <title>Description of Undibacterium oligocarboniphilum sp. nov., isolated from purified water, and Undibacterium pigrum strain CCUG 49012 as the type strain of Undibacterium parvum sp. nov., and emended descriptions of the genus Undibacterium and the species Undibacterium pigrum.</title>
        <authorList>
            <person name="Eder W."/>
            <person name="Wanner G."/>
            <person name="Ludwig W."/>
            <person name="Busse H.J."/>
            <person name="Ziemke-Kageler F."/>
            <person name="Lang E."/>
        </authorList>
    </citation>
    <scope>NUCLEOTIDE SEQUENCE [LARGE SCALE GENOMIC DNA]</scope>
    <source>
        <strain evidence="2 3">DSM 23061</strain>
    </source>
</reference>
<dbReference type="InterPro" id="IPR050712">
    <property type="entry name" value="NAD(P)H-dep_reductase"/>
</dbReference>
<keyword evidence="3" id="KW-1185">Reference proteome</keyword>
<dbReference type="RefSeq" id="WP_126127559.1">
    <property type="nucleotide sequence ID" value="NZ_CP034464.1"/>
</dbReference>
<protein>
    <submittedName>
        <fullName evidence="2">NADPH-dependent oxidoreductase</fullName>
    </submittedName>
</protein>
<dbReference type="Pfam" id="PF03358">
    <property type="entry name" value="FMN_red"/>
    <property type="match status" value="1"/>
</dbReference>
<dbReference type="InterPro" id="IPR005025">
    <property type="entry name" value="FMN_Rdtase-like_dom"/>
</dbReference>
<dbReference type="GO" id="GO:0005829">
    <property type="term" value="C:cytosol"/>
    <property type="evidence" value="ECO:0007669"/>
    <property type="project" value="TreeGrafter"/>
</dbReference>
<dbReference type="PANTHER" id="PTHR30543">
    <property type="entry name" value="CHROMATE REDUCTASE"/>
    <property type="match status" value="1"/>
</dbReference>
<evidence type="ECO:0000313" key="3">
    <source>
        <dbReference type="Proteomes" id="UP000275663"/>
    </source>
</evidence>
<proteinExistence type="predicted"/>
<feature type="domain" description="NADPH-dependent FMN reductase-like" evidence="1">
    <location>
        <begin position="1"/>
        <end position="139"/>
    </location>
</feature>
<dbReference type="OrthoDB" id="9812295at2"/>
<dbReference type="PANTHER" id="PTHR30543:SF21">
    <property type="entry name" value="NAD(P)H-DEPENDENT FMN REDUCTASE LOT6"/>
    <property type="match status" value="1"/>
</dbReference>
<dbReference type="GO" id="GO:0016491">
    <property type="term" value="F:oxidoreductase activity"/>
    <property type="evidence" value="ECO:0007669"/>
    <property type="project" value="InterPro"/>
</dbReference>
<dbReference type="InterPro" id="IPR029039">
    <property type="entry name" value="Flavoprotein-like_sf"/>
</dbReference>
<dbReference type="AlphaFoldDB" id="A0A3Q9BRQ9"/>
<dbReference type="EMBL" id="CP034464">
    <property type="protein sequence ID" value="AZP12177.1"/>
    <property type="molecule type" value="Genomic_DNA"/>
</dbReference>
<dbReference type="Gene3D" id="3.40.50.360">
    <property type="match status" value="1"/>
</dbReference>
<evidence type="ECO:0000313" key="2">
    <source>
        <dbReference type="EMBL" id="AZP12177.1"/>
    </source>
</evidence>
<name>A0A3Q9BRQ9_9BURK</name>
<sequence>MKLLAFAASSSKKSINLQLVKHAASLLPVAQVEVLDLNDYELPLFSVDKEEQLGQPALALAFLEKIAGSDALLISFAEHNGSYSAAYKNLFDWCSRINSKVFQGKPVVLLSTSPGARGGASVLAAATNSAPFFGGQVKASLAIPSFYENFDVALGTLKNPDLEQQLLQALSSLTVLPAA</sequence>
<dbReference type="SUPFAM" id="SSF52218">
    <property type="entry name" value="Flavoproteins"/>
    <property type="match status" value="1"/>
</dbReference>
<dbReference type="KEGG" id="upv:EJN92_09270"/>